<dbReference type="GO" id="GO:0005506">
    <property type="term" value="F:iron ion binding"/>
    <property type="evidence" value="ECO:0007669"/>
    <property type="project" value="InterPro"/>
</dbReference>
<feature type="transmembrane region" description="Helical" evidence="4">
    <location>
        <begin position="12"/>
        <end position="31"/>
    </location>
</feature>
<evidence type="ECO:0000256" key="4">
    <source>
        <dbReference type="SAM" id="Phobius"/>
    </source>
</evidence>
<dbReference type="GO" id="GO:0004497">
    <property type="term" value="F:monooxygenase activity"/>
    <property type="evidence" value="ECO:0007669"/>
    <property type="project" value="InterPro"/>
</dbReference>
<protein>
    <submittedName>
        <fullName evidence="5">Uncharacterized protein</fullName>
    </submittedName>
</protein>
<keyword evidence="2" id="KW-0479">Metal-binding</keyword>
<dbReference type="InterPro" id="IPR036396">
    <property type="entry name" value="Cyt_P450_sf"/>
</dbReference>
<evidence type="ECO:0000256" key="1">
    <source>
        <dbReference type="ARBA" id="ARBA00010617"/>
    </source>
</evidence>
<keyword evidence="4" id="KW-0472">Membrane</keyword>
<dbReference type="EMBL" id="LT934115">
    <property type="protein sequence ID" value="VAH59237.1"/>
    <property type="molecule type" value="Genomic_DNA"/>
</dbReference>
<evidence type="ECO:0000256" key="3">
    <source>
        <dbReference type="ARBA" id="ARBA00023004"/>
    </source>
</evidence>
<dbReference type="Gramene" id="TRITD3Av1G063440.1">
    <property type="protein sequence ID" value="TRITD3Av1G063440.1"/>
    <property type="gene ID" value="TRITD3Av1G063440"/>
</dbReference>
<keyword evidence="4" id="KW-1133">Transmembrane helix</keyword>
<dbReference type="Gene3D" id="1.10.630.10">
    <property type="entry name" value="Cytochrome P450"/>
    <property type="match status" value="1"/>
</dbReference>
<organism evidence="5 6">
    <name type="scientific">Triticum turgidum subsp. durum</name>
    <name type="common">Durum wheat</name>
    <name type="synonym">Triticum durum</name>
    <dbReference type="NCBI Taxonomy" id="4567"/>
    <lineage>
        <taxon>Eukaryota</taxon>
        <taxon>Viridiplantae</taxon>
        <taxon>Streptophyta</taxon>
        <taxon>Embryophyta</taxon>
        <taxon>Tracheophyta</taxon>
        <taxon>Spermatophyta</taxon>
        <taxon>Magnoliopsida</taxon>
        <taxon>Liliopsida</taxon>
        <taxon>Poales</taxon>
        <taxon>Poaceae</taxon>
        <taxon>BOP clade</taxon>
        <taxon>Pooideae</taxon>
        <taxon>Triticodae</taxon>
        <taxon>Triticeae</taxon>
        <taxon>Triticinae</taxon>
        <taxon>Triticum</taxon>
    </lineage>
</organism>
<evidence type="ECO:0000256" key="2">
    <source>
        <dbReference type="ARBA" id="ARBA00022723"/>
    </source>
</evidence>
<accession>A0A9R0RGG6</accession>
<dbReference type="AlphaFoldDB" id="A0A9R0RGG6"/>
<gene>
    <name evidence="5" type="ORF">TRITD_3Av1G063440</name>
</gene>
<keyword evidence="4" id="KW-0812">Transmembrane</keyword>
<reference evidence="5 6" key="1">
    <citation type="submission" date="2017-09" db="EMBL/GenBank/DDBJ databases">
        <authorList>
            <consortium name="International Durum Wheat Genome Sequencing Consortium (IDWGSC)"/>
            <person name="Milanesi L."/>
        </authorList>
    </citation>
    <scope>NUCLEOTIDE SEQUENCE [LARGE SCALE GENOMIC DNA]</scope>
    <source>
        <strain evidence="6">cv. Svevo</strain>
    </source>
</reference>
<dbReference type="GO" id="GO:0016705">
    <property type="term" value="F:oxidoreductase activity, acting on paired donors, with incorporation or reduction of molecular oxygen"/>
    <property type="evidence" value="ECO:0007669"/>
    <property type="project" value="InterPro"/>
</dbReference>
<keyword evidence="6" id="KW-1185">Reference proteome</keyword>
<dbReference type="PANTHER" id="PTHR47955:SF15">
    <property type="entry name" value="CYTOCHROME P450 71A2-LIKE"/>
    <property type="match status" value="1"/>
</dbReference>
<evidence type="ECO:0000313" key="5">
    <source>
        <dbReference type="EMBL" id="VAH59237.1"/>
    </source>
</evidence>
<name>A0A9R0RGG6_TRITD</name>
<dbReference type="SUPFAM" id="SSF48264">
    <property type="entry name" value="Cytochrome P450"/>
    <property type="match status" value="1"/>
</dbReference>
<proteinExistence type="inferred from homology"/>
<comment type="similarity">
    <text evidence="1">Belongs to the cytochrome P450 family.</text>
</comment>
<evidence type="ECO:0000313" key="6">
    <source>
        <dbReference type="Proteomes" id="UP000324705"/>
    </source>
</evidence>
<dbReference type="PANTHER" id="PTHR47955">
    <property type="entry name" value="CYTOCHROME P450 FAMILY 71 PROTEIN"/>
    <property type="match status" value="1"/>
</dbReference>
<keyword evidence="3" id="KW-0408">Iron</keyword>
<sequence length="193" mass="21114">MDASSPFALLHSPLLLLTLLVPIFVSFLLFLTEKPGPSRSNGGARLPPSPWGIPVLGHLPLLGSLPHRKLRYGIDDDLTEVFAEFEELLGSATVGEFVPWLAWVDTLMGLDAKVARARKVMDGLLERVISDHRQRRLGRGRRLAGDGEDDHRDFVDVLLDVSEDDGEDSGGVRFDTVGIKAIILVRNVGATTI</sequence>
<dbReference type="Proteomes" id="UP000324705">
    <property type="component" value="Chromosome 3A"/>
</dbReference>
<dbReference type="GO" id="GO:0020037">
    <property type="term" value="F:heme binding"/>
    <property type="evidence" value="ECO:0007669"/>
    <property type="project" value="InterPro"/>
</dbReference>